<dbReference type="RefSeq" id="WP_091837747.1">
    <property type="nucleotide sequence ID" value="NZ_FPAA01000009.1"/>
</dbReference>
<feature type="transmembrane region" description="Helical" evidence="2">
    <location>
        <begin position="153"/>
        <end position="170"/>
    </location>
</feature>
<protein>
    <submittedName>
        <fullName evidence="3">KinB signaling pathway activation protein</fullName>
    </submittedName>
</protein>
<feature type="region of interest" description="Disordered" evidence="1">
    <location>
        <begin position="186"/>
        <end position="210"/>
    </location>
</feature>
<dbReference type="OrthoDB" id="2374256at2"/>
<keyword evidence="2" id="KW-0472">Membrane</keyword>
<feature type="transmembrane region" description="Helical" evidence="2">
    <location>
        <begin position="130"/>
        <end position="147"/>
    </location>
</feature>
<dbReference type="AlphaFoldDB" id="A0A1I6T4F4"/>
<evidence type="ECO:0000313" key="3">
    <source>
        <dbReference type="EMBL" id="SFS84115.1"/>
    </source>
</evidence>
<feature type="transmembrane region" description="Helical" evidence="2">
    <location>
        <begin position="79"/>
        <end position="95"/>
    </location>
</feature>
<dbReference type="Pfam" id="PF14089">
    <property type="entry name" value="KbaA"/>
    <property type="match status" value="1"/>
</dbReference>
<accession>A0A1I6T4F4</accession>
<sequence length="210" mass="23380">MTLRKLFFLFWTTCAIGTVTAPVIGFLLKVSGVGGELQIVSQLWAGVMFGAMAQMGFFAYMVFNMVFVGFIRDQRVYQFLQLMVTVLVLSSLVVIQKEHSLLERLIVPATILLAGLIVGRFKVKATNSMSFIPTVFFMTAATSLEAIPSLEQSIPLILLMVISLLICNAWQIMQLHRLLDPVGSQEATSQPSVRSHQPSVKKKNKQKKQL</sequence>
<feature type="compositionally biased region" description="Polar residues" evidence="1">
    <location>
        <begin position="186"/>
        <end position="198"/>
    </location>
</feature>
<organism evidence="3 4">
    <name type="scientific">Marininema halotolerans</name>
    <dbReference type="NCBI Taxonomy" id="1155944"/>
    <lineage>
        <taxon>Bacteria</taxon>
        <taxon>Bacillati</taxon>
        <taxon>Bacillota</taxon>
        <taxon>Bacilli</taxon>
        <taxon>Bacillales</taxon>
        <taxon>Thermoactinomycetaceae</taxon>
        <taxon>Marininema</taxon>
    </lineage>
</organism>
<keyword evidence="4" id="KW-1185">Reference proteome</keyword>
<keyword evidence="2" id="KW-0812">Transmembrane</keyword>
<name>A0A1I6T4F4_9BACL</name>
<evidence type="ECO:0000256" key="1">
    <source>
        <dbReference type="SAM" id="MobiDB-lite"/>
    </source>
</evidence>
<dbReference type="EMBL" id="FPAA01000009">
    <property type="protein sequence ID" value="SFS84115.1"/>
    <property type="molecule type" value="Genomic_DNA"/>
</dbReference>
<evidence type="ECO:0000256" key="2">
    <source>
        <dbReference type="SAM" id="Phobius"/>
    </source>
</evidence>
<feature type="transmembrane region" description="Helical" evidence="2">
    <location>
        <begin position="44"/>
        <end position="67"/>
    </location>
</feature>
<evidence type="ECO:0000313" key="4">
    <source>
        <dbReference type="Proteomes" id="UP000198660"/>
    </source>
</evidence>
<dbReference type="Proteomes" id="UP000198660">
    <property type="component" value="Unassembled WGS sequence"/>
</dbReference>
<proteinExistence type="predicted"/>
<keyword evidence="2" id="KW-1133">Transmembrane helix</keyword>
<reference evidence="4" key="1">
    <citation type="submission" date="2016-10" db="EMBL/GenBank/DDBJ databases">
        <authorList>
            <person name="Varghese N."/>
            <person name="Submissions S."/>
        </authorList>
    </citation>
    <scope>NUCLEOTIDE SEQUENCE [LARGE SCALE GENOMIC DNA]</scope>
    <source>
        <strain evidence="4">DSM 45789</strain>
    </source>
</reference>
<dbReference type="SMART" id="SM01251">
    <property type="entry name" value="KbaA"/>
    <property type="match status" value="1"/>
</dbReference>
<gene>
    <name evidence="3" type="ORF">SAMN05444972_1094</name>
</gene>
<dbReference type="GO" id="GO:0045881">
    <property type="term" value="P:positive regulation of sporulation resulting in formation of a cellular spore"/>
    <property type="evidence" value="ECO:0007669"/>
    <property type="project" value="InterPro"/>
</dbReference>
<feature type="compositionally biased region" description="Basic residues" evidence="1">
    <location>
        <begin position="199"/>
        <end position="210"/>
    </location>
</feature>
<dbReference type="InterPro" id="IPR024164">
    <property type="entry name" value="KinB-signalling_activ"/>
</dbReference>
<feature type="transmembrane region" description="Helical" evidence="2">
    <location>
        <begin position="101"/>
        <end position="118"/>
    </location>
</feature>